<proteinExistence type="predicted"/>
<feature type="region of interest" description="Disordered" evidence="1">
    <location>
        <begin position="1"/>
        <end position="23"/>
    </location>
</feature>
<dbReference type="Proteomes" id="UP001162480">
    <property type="component" value="Chromosome 1"/>
</dbReference>
<evidence type="ECO:0000313" key="3">
    <source>
        <dbReference type="Proteomes" id="UP001162480"/>
    </source>
</evidence>
<dbReference type="EMBL" id="OX597814">
    <property type="protein sequence ID" value="CAI9716496.1"/>
    <property type="molecule type" value="Genomic_DNA"/>
</dbReference>
<reference evidence="2" key="1">
    <citation type="submission" date="2023-08" db="EMBL/GenBank/DDBJ databases">
        <authorList>
            <person name="Alioto T."/>
            <person name="Alioto T."/>
            <person name="Gomez Garrido J."/>
        </authorList>
    </citation>
    <scope>NUCLEOTIDE SEQUENCE</scope>
</reference>
<dbReference type="AlphaFoldDB" id="A0AA36EW61"/>
<organism evidence="2 3">
    <name type="scientific">Octopus vulgaris</name>
    <name type="common">Common octopus</name>
    <dbReference type="NCBI Taxonomy" id="6645"/>
    <lineage>
        <taxon>Eukaryota</taxon>
        <taxon>Metazoa</taxon>
        <taxon>Spiralia</taxon>
        <taxon>Lophotrochozoa</taxon>
        <taxon>Mollusca</taxon>
        <taxon>Cephalopoda</taxon>
        <taxon>Coleoidea</taxon>
        <taxon>Octopodiformes</taxon>
        <taxon>Octopoda</taxon>
        <taxon>Incirrata</taxon>
        <taxon>Octopodidae</taxon>
        <taxon>Octopus</taxon>
    </lineage>
</organism>
<sequence>MNKISKTTHEHNLESQENITGKDPKIYNYFPSHIHNLTLKHICSKEILSFSEMATVVSELRPYCSNALLP</sequence>
<protein>
    <submittedName>
        <fullName evidence="2">Uncharacterized protein</fullName>
    </submittedName>
</protein>
<gene>
    <name evidence="2" type="ORF">OCTVUL_1B029450</name>
</gene>
<name>A0AA36EW61_OCTVU</name>
<accession>A0AA36EW61</accession>
<evidence type="ECO:0000313" key="2">
    <source>
        <dbReference type="EMBL" id="CAI9716496.1"/>
    </source>
</evidence>
<evidence type="ECO:0000256" key="1">
    <source>
        <dbReference type="SAM" id="MobiDB-lite"/>
    </source>
</evidence>
<keyword evidence="3" id="KW-1185">Reference proteome</keyword>
<feature type="compositionally biased region" description="Basic and acidic residues" evidence="1">
    <location>
        <begin position="7"/>
        <end position="23"/>
    </location>
</feature>